<evidence type="ECO:0000256" key="6">
    <source>
        <dbReference type="ARBA" id="ARBA00022842"/>
    </source>
</evidence>
<dbReference type="Pfam" id="PF00311">
    <property type="entry name" value="PEPcase"/>
    <property type="match status" value="1"/>
</dbReference>
<comment type="cofactor">
    <cofactor evidence="1 10">
        <name>Mg(2+)</name>
        <dbReference type="ChEBI" id="CHEBI:18420"/>
    </cofactor>
</comment>
<sequence>MLARQPLFAGPFGSQRKYAVNGHTPQFDGYNVRSFCNRNSQTTMAAEKQFSQDGSRQTGNRPVHDKPLRSRVKLFGNILGEILREHAGEEVFNAVETLRKGHISLREADNPNKRRKLAEYTATLDAETLVHVVRAFAIYFSLVNIAEESFQHRMRRRDAGKTGPTWKGSYHAILKELEGDGIEPAQVQTLLNRLAYIPVFTAHPTEAKRRTILEALRRIFVISEELDIPGLTLNQREEIQEKLRRHIRILYKTNEVRVDKPQVLDEVKNGLYYFKESLFDAVPETYRNLEKSLNHIYGRDHGVSVPSFIRFGSWIGGDRDGNPFVKPETTVKAVNMMAHAAVEEYAERVRGLSRTLTHSSQLCEPNAAFNDSLQGDEQRYPHIFADHPHRFKQEPYRRKLFLMHKRLQATLDKLQSRIADAEYVGLGCGYINEHELLKDLSLIRDSLISHGDRVIADGELQNLIRLVETFGFYLAHLDIRQESTIHTETVSEIIRQIDGSDYAALDEDGRLHKLAELIRQPPAEIDTEKLSEMSRETFEVFQVMTRLREEVSPHAFGSYVISMTHQASHVLEVMFLGWLAGLAGYRDGEPFCHIHISPLFETVNDLAHIEPVMNRLLDIPTYTELLKAADNTQEVMLGYSDSCKDGGILASTWNLYQAQQQITALTQQRGIRLRLFHGRGGTMGRGGGPTHDSILSQPTGTVHGEIKFTEQGEVLSYKYSNQETAVYELTMGITGLLKASRNLIEPPPPDNPEYLDIMAQLAKTGEQHYRELTDNTPGFLDYFYEATPVSEIGLLNIGSRPSHRKKTDRSKESVRAIAWVFGWAQSRHTIPAWYGIGMALEKWVGRSPEKLQKLQEMYQQWPFFSALLSNTQMSLFKADMHIARDYADLCKDPQTADTIYKMINAEYNRTRLRVLEAARLQELMAETPNLALSLTRRNPYLDPLNQIQRILIERFRDESISEEDRNQWLNPLLRSINAIAAGMRNTG</sequence>
<evidence type="ECO:0000256" key="11">
    <source>
        <dbReference type="PROSITE-ProRule" id="PRU10111"/>
    </source>
</evidence>
<dbReference type="InterPro" id="IPR018129">
    <property type="entry name" value="PEP_COase_Lys_AS"/>
</dbReference>
<evidence type="ECO:0000256" key="8">
    <source>
        <dbReference type="ARBA" id="ARBA00023300"/>
    </source>
</evidence>
<dbReference type="GO" id="GO:0006099">
    <property type="term" value="P:tricarboxylic acid cycle"/>
    <property type="evidence" value="ECO:0007669"/>
    <property type="project" value="InterPro"/>
</dbReference>
<gene>
    <name evidence="10" type="primary">ppc</name>
    <name evidence="13" type="ORF">EDC23_1607</name>
</gene>
<dbReference type="GO" id="GO:0000287">
    <property type="term" value="F:magnesium ion binding"/>
    <property type="evidence" value="ECO:0007669"/>
    <property type="project" value="UniProtKB-UniRule"/>
</dbReference>
<protein>
    <recommendedName>
        <fullName evidence="5 10">Phosphoenolpyruvate carboxylase</fullName>
        <shortName evidence="10">PEPC</shortName>
        <shortName evidence="10">PEPCase</shortName>
        <ecNumber evidence="4 10">4.1.1.31</ecNumber>
    </recommendedName>
</protein>
<dbReference type="EMBL" id="SOQX01000003">
    <property type="protein sequence ID" value="TDY01717.1"/>
    <property type="molecule type" value="Genomic_DNA"/>
</dbReference>
<dbReference type="AlphaFoldDB" id="A0A4R8IVC5"/>
<evidence type="ECO:0000256" key="3">
    <source>
        <dbReference type="ARBA" id="ARBA00008346"/>
    </source>
</evidence>
<dbReference type="GO" id="GO:0005829">
    <property type="term" value="C:cytosol"/>
    <property type="evidence" value="ECO:0007669"/>
    <property type="project" value="TreeGrafter"/>
</dbReference>
<evidence type="ECO:0000256" key="1">
    <source>
        <dbReference type="ARBA" id="ARBA00001946"/>
    </source>
</evidence>
<accession>A0A4R8IVC5</accession>
<evidence type="ECO:0000256" key="9">
    <source>
        <dbReference type="ARBA" id="ARBA00048995"/>
    </source>
</evidence>
<dbReference type="PANTHER" id="PTHR30523">
    <property type="entry name" value="PHOSPHOENOLPYRUVATE CARBOXYLASE"/>
    <property type="match status" value="1"/>
</dbReference>
<keyword evidence="6 10" id="KW-0460">Magnesium</keyword>
<dbReference type="PANTHER" id="PTHR30523:SF46">
    <property type="entry name" value="PHOSPHOENOLPYRUVATE CARBOXYLASE"/>
    <property type="match status" value="1"/>
</dbReference>
<comment type="catalytic activity">
    <reaction evidence="9 10">
        <text>oxaloacetate + phosphate = phosphoenolpyruvate + hydrogencarbonate</text>
        <dbReference type="Rhea" id="RHEA:28370"/>
        <dbReference type="ChEBI" id="CHEBI:16452"/>
        <dbReference type="ChEBI" id="CHEBI:17544"/>
        <dbReference type="ChEBI" id="CHEBI:43474"/>
        <dbReference type="ChEBI" id="CHEBI:58702"/>
        <dbReference type="EC" id="4.1.1.31"/>
    </reaction>
</comment>
<name>A0A4R8IVC5_9GAMM</name>
<evidence type="ECO:0000256" key="4">
    <source>
        <dbReference type="ARBA" id="ARBA00012305"/>
    </source>
</evidence>
<comment type="subunit">
    <text evidence="10">Homotetramer.</text>
</comment>
<keyword evidence="13" id="KW-0670">Pyruvate</keyword>
<comment type="caution">
    <text evidence="13">The sequence shown here is derived from an EMBL/GenBank/DDBJ whole genome shotgun (WGS) entry which is preliminary data.</text>
</comment>
<dbReference type="InterPro" id="IPR022805">
    <property type="entry name" value="PEP_COase_bac/pln-type"/>
</dbReference>
<dbReference type="HAMAP" id="MF_00595">
    <property type="entry name" value="PEPcase_type1"/>
    <property type="match status" value="1"/>
</dbReference>
<dbReference type="GO" id="GO:0006107">
    <property type="term" value="P:oxaloacetate metabolic process"/>
    <property type="evidence" value="ECO:0007669"/>
    <property type="project" value="UniProtKB-UniRule"/>
</dbReference>
<dbReference type="GO" id="GO:0015977">
    <property type="term" value="P:carbon fixation"/>
    <property type="evidence" value="ECO:0007669"/>
    <property type="project" value="UniProtKB-UniRule"/>
</dbReference>
<evidence type="ECO:0000313" key="13">
    <source>
        <dbReference type="EMBL" id="TDY01717.1"/>
    </source>
</evidence>
<reference evidence="13 14" key="1">
    <citation type="submission" date="2019-03" db="EMBL/GenBank/DDBJ databases">
        <title>Genomic Encyclopedia of Type Strains, Phase IV (KMG-IV): sequencing the most valuable type-strain genomes for metagenomic binning, comparative biology and taxonomic classification.</title>
        <authorList>
            <person name="Goeker M."/>
        </authorList>
    </citation>
    <scope>NUCLEOTIDE SEQUENCE [LARGE SCALE GENOMIC DNA]</scope>
    <source>
        <strain evidence="13 14">DSM 16326</strain>
    </source>
</reference>
<comment type="function">
    <text evidence="2 10">Forms oxaloacetate, a four-carbon dicarboxylic acid source for the tricarboxylic acid cycle.</text>
</comment>
<organism evidence="13 14">
    <name type="scientific">Thiohalophilus thiocyanatoxydans</name>
    <dbReference type="NCBI Taxonomy" id="381308"/>
    <lineage>
        <taxon>Bacteria</taxon>
        <taxon>Pseudomonadati</taxon>
        <taxon>Pseudomonadota</taxon>
        <taxon>Gammaproteobacteria</taxon>
        <taxon>Thiohalomonadales</taxon>
        <taxon>Thiohalophilaceae</taxon>
        <taxon>Thiohalophilus</taxon>
    </lineage>
</organism>
<dbReference type="InterPro" id="IPR021135">
    <property type="entry name" value="PEP_COase"/>
</dbReference>
<evidence type="ECO:0000256" key="7">
    <source>
        <dbReference type="ARBA" id="ARBA00023239"/>
    </source>
</evidence>
<dbReference type="InterPro" id="IPR033129">
    <property type="entry name" value="PEPCASE_His_AS"/>
</dbReference>
<dbReference type="EC" id="4.1.1.31" evidence="4 10"/>
<evidence type="ECO:0000256" key="10">
    <source>
        <dbReference type="HAMAP-Rule" id="MF_00595"/>
    </source>
</evidence>
<dbReference type="SUPFAM" id="SSF51621">
    <property type="entry name" value="Phosphoenolpyruvate/pyruvate domain"/>
    <property type="match status" value="1"/>
</dbReference>
<comment type="similarity">
    <text evidence="3 10">Belongs to the PEPCase type 1 family.</text>
</comment>
<dbReference type="Gene3D" id="1.20.1440.90">
    <property type="entry name" value="Phosphoenolpyruvate/pyruvate domain"/>
    <property type="match status" value="1"/>
</dbReference>
<evidence type="ECO:0000313" key="14">
    <source>
        <dbReference type="Proteomes" id="UP000294914"/>
    </source>
</evidence>
<dbReference type="PROSITE" id="PS00393">
    <property type="entry name" value="PEPCASE_2"/>
    <property type="match status" value="1"/>
</dbReference>
<feature type="active site" evidence="10 11">
    <location>
        <position position="203"/>
    </location>
</feature>
<dbReference type="PRINTS" id="PR00150">
    <property type="entry name" value="PEPCARBXLASE"/>
</dbReference>
<evidence type="ECO:0000256" key="5">
    <source>
        <dbReference type="ARBA" id="ARBA00022419"/>
    </source>
</evidence>
<dbReference type="Proteomes" id="UP000294914">
    <property type="component" value="Unassembled WGS sequence"/>
</dbReference>
<keyword evidence="14" id="KW-1185">Reference proteome</keyword>
<evidence type="ECO:0000256" key="12">
    <source>
        <dbReference type="PROSITE-ProRule" id="PRU10112"/>
    </source>
</evidence>
<keyword evidence="8 10" id="KW-0120">Carbon dioxide fixation</keyword>
<feature type="active site" evidence="10 12">
    <location>
        <position position="644"/>
    </location>
</feature>
<dbReference type="InterPro" id="IPR015813">
    <property type="entry name" value="Pyrv/PenolPyrv_kinase-like_dom"/>
</dbReference>
<proteinExistence type="inferred from homology"/>
<evidence type="ECO:0000256" key="2">
    <source>
        <dbReference type="ARBA" id="ARBA00003670"/>
    </source>
</evidence>
<dbReference type="NCBIfam" id="NF000584">
    <property type="entry name" value="PRK00009.1"/>
    <property type="match status" value="1"/>
</dbReference>
<dbReference type="PROSITE" id="PS00781">
    <property type="entry name" value="PEPCASE_1"/>
    <property type="match status" value="1"/>
</dbReference>
<keyword evidence="7 10" id="KW-0456">Lyase</keyword>
<dbReference type="GO" id="GO:0008964">
    <property type="term" value="F:phosphoenolpyruvate carboxylase activity"/>
    <property type="evidence" value="ECO:0007669"/>
    <property type="project" value="UniProtKB-UniRule"/>
</dbReference>